<evidence type="ECO:0000256" key="1">
    <source>
        <dbReference type="ARBA" id="ARBA00022729"/>
    </source>
</evidence>
<evidence type="ECO:0000313" key="6">
    <source>
        <dbReference type="Proteomes" id="UP000237222"/>
    </source>
</evidence>
<dbReference type="AlphaFoldDB" id="A0A2S4HJL6"/>
<dbReference type="InterPro" id="IPR016047">
    <property type="entry name" value="M23ase_b-sheet_dom"/>
</dbReference>
<organism evidence="4 6">
    <name type="scientific">Zhongshania marina</name>
    <dbReference type="NCBI Taxonomy" id="2304603"/>
    <lineage>
        <taxon>Bacteria</taxon>
        <taxon>Pseudomonadati</taxon>
        <taxon>Pseudomonadota</taxon>
        <taxon>Gammaproteobacteria</taxon>
        <taxon>Cellvibrionales</taxon>
        <taxon>Spongiibacteraceae</taxon>
        <taxon>Zhongshania</taxon>
    </lineage>
</organism>
<evidence type="ECO:0000259" key="3">
    <source>
        <dbReference type="Pfam" id="PF01551"/>
    </source>
</evidence>
<keyword evidence="1" id="KW-0732">Signal</keyword>
<evidence type="ECO:0000313" key="7">
    <source>
        <dbReference type="Proteomes" id="UP000274695"/>
    </source>
</evidence>
<keyword evidence="2" id="KW-0812">Transmembrane</keyword>
<evidence type="ECO:0000313" key="5">
    <source>
        <dbReference type="EMBL" id="RNL60924.1"/>
    </source>
</evidence>
<evidence type="ECO:0000256" key="2">
    <source>
        <dbReference type="SAM" id="Phobius"/>
    </source>
</evidence>
<feature type="domain" description="M23ase beta-sheet core" evidence="3">
    <location>
        <begin position="169"/>
        <end position="261"/>
    </location>
</feature>
<dbReference type="FunFam" id="2.70.70.10:FF:000006">
    <property type="entry name" value="M23 family peptidase"/>
    <property type="match status" value="1"/>
</dbReference>
<dbReference type="PANTHER" id="PTHR21666:SF289">
    <property type="entry name" value="L-ALA--D-GLU ENDOPEPTIDASE"/>
    <property type="match status" value="1"/>
</dbReference>
<dbReference type="InterPro" id="IPR011055">
    <property type="entry name" value="Dup_hybrid_motif"/>
</dbReference>
<dbReference type="EMBL" id="PQGG01000007">
    <property type="protein sequence ID" value="POP54168.1"/>
    <property type="molecule type" value="Genomic_DNA"/>
</dbReference>
<evidence type="ECO:0000313" key="4">
    <source>
        <dbReference type="EMBL" id="POP54168.1"/>
    </source>
</evidence>
<reference evidence="5 7" key="2">
    <citation type="submission" date="2018-10" db="EMBL/GenBank/DDBJ databases">
        <title>Draft genome sequence of Zhongshania sp. DSW25-10.</title>
        <authorList>
            <person name="Oh J."/>
        </authorList>
    </citation>
    <scope>NUCLEOTIDE SEQUENCE [LARGE SCALE GENOMIC DNA]</scope>
    <source>
        <strain evidence="5 7">DSW25-10</strain>
    </source>
</reference>
<dbReference type="CDD" id="cd12797">
    <property type="entry name" value="M23_peptidase"/>
    <property type="match status" value="1"/>
</dbReference>
<dbReference type="InterPro" id="IPR050570">
    <property type="entry name" value="Cell_wall_metabolism_enzyme"/>
</dbReference>
<dbReference type="Gene3D" id="2.70.70.10">
    <property type="entry name" value="Glucose Permease (Domain IIA)"/>
    <property type="match status" value="1"/>
</dbReference>
<protein>
    <submittedName>
        <fullName evidence="5">M23 family peptidase</fullName>
    </submittedName>
    <submittedName>
        <fullName evidence="4">Peptidase M23</fullName>
    </submittedName>
</protein>
<feature type="transmembrane region" description="Helical" evidence="2">
    <location>
        <begin position="27"/>
        <end position="49"/>
    </location>
</feature>
<dbReference type="Proteomes" id="UP000274695">
    <property type="component" value="Unassembled WGS sequence"/>
</dbReference>
<dbReference type="Pfam" id="PF01551">
    <property type="entry name" value="Peptidase_M23"/>
    <property type="match status" value="1"/>
</dbReference>
<proteinExistence type="predicted"/>
<keyword evidence="2" id="KW-1133">Transmembrane helix</keyword>
<dbReference type="Proteomes" id="UP000237222">
    <property type="component" value="Unassembled WGS sequence"/>
</dbReference>
<sequence length="315" mass="34623">MRDHYRITITSYSGAKHYTVTQLMRRYMAGVGIFLGTCFLGGFLAILFLSSRLGTLNAEVVSLQQYQTTIKAENNALLAQQQSLQDTIDEKMVALSVMSDELGSIETMIGLTPDPDAGLYQRLDTASQTASEKHLMLSTIPSGYPLADAHVTSRYGMRNHPVLGKMALHGGADLRAAVGTPVYATADGVVELAGTNSGFGQMIKLSHNFGFVTVFGHLSKLSVAGGDYVRQGDLIGYTGNTGLSSAPHLHYEVRHLHRRLAPGPFMEWSWENYDVLFSREEQIKWDSLAKTLRKQTAVPERRWSQLAPRLPATSS</sequence>
<accession>A0A2S4HJL6</accession>
<comment type="caution">
    <text evidence="4">The sequence shown here is derived from an EMBL/GenBank/DDBJ whole genome shotgun (WGS) entry which is preliminary data.</text>
</comment>
<dbReference type="PANTHER" id="PTHR21666">
    <property type="entry name" value="PEPTIDASE-RELATED"/>
    <property type="match status" value="1"/>
</dbReference>
<reference evidence="4" key="1">
    <citation type="submission" date="2018-01" db="EMBL/GenBank/DDBJ databases">
        <authorList>
            <person name="Yu X.-D."/>
        </authorList>
    </citation>
    <scope>NUCLEOTIDE SEQUENCE</scope>
    <source>
        <strain evidence="4">ZX-21</strain>
    </source>
</reference>
<dbReference type="RefSeq" id="WP_103682929.1">
    <property type="nucleotide sequence ID" value="NZ_PQGG01000007.1"/>
</dbReference>
<dbReference type="SUPFAM" id="SSF51261">
    <property type="entry name" value="Duplicated hybrid motif"/>
    <property type="match status" value="1"/>
</dbReference>
<dbReference type="OrthoDB" id="9805070at2"/>
<gene>
    <name evidence="4" type="ORF">C0068_02565</name>
    <name evidence="5" type="ORF">D0911_13055</name>
</gene>
<name>A0A2S4HJL6_9GAMM</name>
<dbReference type="EMBL" id="RHGB01000014">
    <property type="protein sequence ID" value="RNL60924.1"/>
    <property type="molecule type" value="Genomic_DNA"/>
</dbReference>
<dbReference type="GO" id="GO:0004222">
    <property type="term" value="F:metalloendopeptidase activity"/>
    <property type="evidence" value="ECO:0007669"/>
    <property type="project" value="TreeGrafter"/>
</dbReference>
<keyword evidence="2" id="KW-0472">Membrane</keyword>
<keyword evidence="7" id="KW-1185">Reference proteome</keyword>